<sequence>MNILFTPEAWDDYLWFQQNDKAGLKRINLLIRDAQRDPFGGLGKPEPLKHNLSGFWSRRIGEEHRLVYRVDGDALQIVMCRYHY</sequence>
<dbReference type="Pfam" id="PF06769">
    <property type="entry name" value="YoeB_toxin"/>
    <property type="match status" value="1"/>
</dbReference>
<keyword evidence="2" id="KW-1277">Toxin-antitoxin system</keyword>
<dbReference type="InterPro" id="IPR035093">
    <property type="entry name" value="RelE/ParE_toxin_dom_sf"/>
</dbReference>
<evidence type="ECO:0000256" key="1">
    <source>
        <dbReference type="ARBA" id="ARBA00008172"/>
    </source>
</evidence>
<protein>
    <recommendedName>
        <fullName evidence="6">Putative mRNA interferase YoeB</fullName>
    </recommendedName>
</protein>
<dbReference type="GO" id="GO:0004519">
    <property type="term" value="F:endonuclease activity"/>
    <property type="evidence" value="ECO:0007669"/>
    <property type="project" value="UniProtKB-KW"/>
</dbReference>
<dbReference type="AlphaFoldDB" id="A0A0C4WII4"/>
<organism evidence="7 8">
    <name type="scientific">Azotobacter chroococcum NCIMB 8003</name>
    <dbReference type="NCBI Taxonomy" id="1328314"/>
    <lineage>
        <taxon>Bacteria</taxon>
        <taxon>Pseudomonadati</taxon>
        <taxon>Pseudomonadota</taxon>
        <taxon>Gammaproteobacteria</taxon>
        <taxon>Pseudomonadales</taxon>
        <taxon>Pseudomonadaceae</taxon>
        <taxon>Azotobacter</taxon>
    </lineage>
</organism>
<proteinExistence type="inferred from homology"/>
<dbReference type="SUPFAM" id="SSF143011">
    <property type="entry name" value="RelE-like"/>
    <property type="match status" value="1"/>
</dbReference>
<keyword evidence="3" id="KW-0540">Nuclease</keyword>
<dbReference type="RefSeq" id="WP_039805097.1">
    <property type="nucleotide sequence ID" value="NZ_CP010415.1"/>
</dbReference>
<dbReference type="STRING" id="1328314.Achr_26470"/>
<dbReference type="PANTHER" id="PTHR38039">
    <property type="entry name" value="TOXIN YOEB"/>
    <property type="match status" value="1"/>
</dbReference>
<dbReference type="InterPro" id="IPR009614">
    <property type="entry name" value="YoeB_toxin"/>
</dbReference>
<dbReference type="HOGENOM" id="CLU_169492_2_2_6"/>
<dbReference type="EMBL" id="CP010415">
    <property type="protein sequence ID" value="AJE22073.1"/>
    <property type="molecule type" value="Genomic_DNA"/>
</dbReference>
<keyword evidence="5" id="KW-0378">Hydrolase</keyword>
<reference evidence="7 8" key="1">
    <citation type="journal article" date="2015" name="PLoS ONE">
        <title>Azotobacter Genomes: The Genome of Azotobacter chroococcum NCIMB 8003 (ATCC 4412).</title>
        <authorList>
            <person name="Robson R.L."/>
            <person name="Jones R."/>
            <person name="Robson R.M."/>
            <person name="Schwartz A."/>
            <person name="Richardson T.H."/>
        </authorList>
    </citation>
    <scope>NUCLEOTIDE SEQUENCE [LARGE SCALE GENOMIC DNA]</scope>
    <source>
        <strain evidence="7 8">NCIMB 8003</strain>
    </source>
</reference>
<gene>
    <name evidence="7" type="ORF">Achr_26470</name>
</gene>
<evidence type="ECO:0000256" key="5">
    <source>
        <dbReference type="ARBA" id="ARBA00022801"/>
    </source>
</evidence>
<keyword evidence="8" id="KW-1185">Reference proteome</keyword>
<dbReference type="GO" id="GO:0016787">
    <property type="term" value="F:hydrolase activity"/>
    <property type="evidence" value="ECO:0007669"/>
    <property type="project" value="UniProtKB-KW"/>
</dbReference>
<evidence type="ECO:0000256" key="3">
    <source>
        <dbReference type="ARBA" id="ARBA00022722"/>
    </source>
</evidence>
<name>A0A0C4WII4_9GAMM</name>
<accession>A0A0C4WII4</accession>
<comment type="similarity">
    <text evidence="1">Belongs to the YoeB family.</text>
</comment>
<evidence type="ECO:0000313" key="8">
    <source>
        <dbReference type="Proteomes" id="UP000068210"/>
    </source>
</evidence>
<dbReference type="NCBIfam" id="TIGR02116">
    <property type="entry name" value="toxin_Txe_YoeB"/>
    <property type="match status" value="1"/>
</dbReference>
<dbReference type="PANTHER" id="PTHR38039:SF1">
    <property type="entry name" value="TOXIN YOEB"/>
    <property type="match status" value="1"/>
</dbReference>
<evidence type="ECO:0000256" key="2">
    <source>
        <dbReference type="ARBA" id="ARBA00022649"/>
    </source>
</evidence>
<evidence type="ECO:0000256" key="6">
    <source>
        <dbReference type="ARBA" id="ARBA00030388"/>
    </source>
</evidence>
<dbReference type="Proteomes" id="UP000068210">
    <property type="component" value="Chromosome"/>
</dbReference>
<evidence type="ECO:0000256" key="4">
    <source>
        <dbReference type="ARBA" id="ARBA00022759"/>
    </source>
</evidence>
<dbReference type="GO" id="GO:0006401">
    <property type="term" value="P:RNA catabolic process"/>
    <property type="evidence" value="ECO:0007669"/>
    <property type="project" value="InterPro"/>
</dbReference>
<evidence type="ECO:0000313" key="7">
    <source>
        <dbReference type="EMBL" id="AJE22073.1"/>
    </source>
</evidence>
<dbReference type="KEGG" id="acx:Achr_26470"/>
<dbReference type="Gene3D" id="3.30.2310.20">
    <property type="entry name" value="RelE-like"/>
    <property type="match status" value="1"/>
</dbReference>
<keyword evidence="4" id="KW-0255">Endonuclease</keyword>